<dbReference type="Gene3D" id="3.40.50.150">
    <property type="entry name" value="Vaccinia Virus protein VP39"/>
    <property type="match status" value="1"/>
</dbReference>
<protein>
    <submittedName>
        <fullName evidence="1">tRNA (Mo5U34)-methyltransferase</fullName>
    </submittedName>
</protein>
<organism evidence="1 2">
    <name type="scientific">Tautonia plasticadhaerens</name>
    <dbReference type="NCBI Taxonomy" id="2527974"/>
    <lineage>
        <taxon>Bacteria</taxon>
        <taxon>Pseudomonadati</taxon>
        <taxon>Planctomycetota</taxon>
        <taxon>Planctomycetia</taxon>
        <taxon>Isosphaerales</taxon>
        <taxon>Isosphaeraceae</taxon>
        <taxon>Tautonia</taxon>
    </lineage>
</organism>
<dbReference type="KEGG" id="tpla:ElP_47610"/>
<dbReference type="RefSeq" id="WP_145273743.1">
    <property type="nucleotide sequence ID" value="NZ_CP036426.1"/>
</dbReference>
<dbReference type="Pfam" id="PF08003">
    <property type="entry name" value="Methyltransf_9"/>
    <property type="match status" value="1"/>
</dbReference>
<evidence type="ECO:0000313" key="1">
    <source>
        <dbReference type="EMBL" id="QDV36832.1"/>
    </source>
</evidence>
<accession>A0A518H7L2</accession>
<dbReference type="AlphaFoldDB" id="A0A518H7L2"/>
<reference evidence="1 2" key="1">
    <citation type="submission" date="2019-02" db="EMBL/GenBank/DDBJ databases">
        <title>Deep-cultivation of Planctomycetes and their phenomic and genomic characterization uncovers novel biology.</title>
        <authorList>
            <person name="Wiegand S."/>
            <person name="Jogler M."/>
            <person name="Boedeker C."/>
            <person name="Pinto D."/>
            <person name="Vollmers J."/>
            <person name="Rivas-Marin E."/>
            <person name="Kohn T."/>
            <person name="Peeters S.H."/>
            <person name="Heuer A."/>
            <person name="Rast P."/>
            <person name="Oberbeckmann S."/>
            <person name="Bunk B."/>
            <person name="Jeske O."/>
            <person name="Meyerdierks A."/>
            <person name="Storesund J.E."/>
            <person name="Kallscheuer N."/>
            <person name="Luecker S."/>
            <person name="Lage O.M."/>
            <person name="Pohl T."/>
            <person name="Merkel B.J."/>
            <person name="Hornburger P."/>
            <person name="Mueller R.-W."/>
            <person name="Bruemmer F."/>
            <person name="Labrenz M."/>
            <person name="Spormann A.M."/>
            <person name="Op den Camp H."/>
            <person name="Overmann J."/>
            <person name="Amann R."/>
            <person name="Jetten M.S.M."/>
            <person name="Mascher T."/>
            <person name="Medema M.H."/>
            <person name="Devos D.P."/>
            <person name="Kaster A.-K."/>
            <person name="Ovreas L."/>
            <person name="Rohde M."/>
            <person name="Galperin M.Y."/>
            <person name="Jogler C."/>
        </authorList>
    </citation>
    <scope>NUCLEOTIDE SEQUENCE [LARGE SCALE GENOMIC DNA]</scope>
    <source>
        <strain evidence="1 2">ElP</strain>
    </source>
</reference>
<dbReference type="SUPFAM" id="SSF53335">
    <property type="entry name" value="S-adenosyl-L-methionine-dependent methyltransferases"/>
    <property type="match status" value="1"/>
</dbReference>
<gene>
    <name evidence="1" type="primary">cmoB</name>
    <name evidence="1" type="ORF">ElP_47610</name>
</gene>
<dbReference type="InterPro" id="IPR029063">
    <property type="entry name" value="SAM-dependent_MTases_sf"/>
</dbReference>
<keyword evidence="2" id="KW-1185">Reference proteome</keyword>
<dbReference type="InterPro" id="IPR027555">
    <property type="entry name" value="Mo5U34_MeTrfas-like"/>
</dbReference>
<dbReference type="OrthoDB" id="273986at2"/>
<dbReference type="Proteomes" id="UP000317835">
    <property type="component" value="Chromosome"/>
</dbReference>
<dbReference type="GO" id="GO:0032259">
    <property type="term" value="P:methylation"/>
    <property type="evidence" value="ECO:0007669"/>
    <property type="project" value="UniProtKB-KW"/>
</dbReference>
<dbReference type="EMBL" id="CP036426">
    <property type="protein sequence ID" value="QDV36832.1"/>
    <property type="molecule type" value="Genomic_DNA"/>
</dbReference>
<keyword evidence="1" id="KW-0808">Transferase</keyword>
<dbReference type="CDD" id="cd02440">
    <property type="entry name" value="AdoMet_MTases"/>
    <property type="match status" value="1"/>
</dbReference>
<name>A0A518H7L2_9BACT</name>
<evidence type="ECO:0000313" key="2">
    <source>
        <dbReference type="Proteomes" id="UP000317835"/>
    </source>
</evidence>
<proteinExistence type="predicted"/>
<dbReference type="GO" id="GO:0008168">
    <property type="term" value="F:methyltransferase activity"/>
    <property type="evidence" value="ECO:0007669"/>
    <property type="project" value="UniProtKB-KW"/>
</dbReference>
<sequence length="231" mass="25269">MSTIAPEDELATIPWFHRIDLGGGVTTPGIDDTATKLSQIRMPRDLGGKTVLDVGAWDGFFSFEAERRGASRVVALDGGVWNAPQIGRRGFDYARHALGSKVEDVTLEVLEMGPGNPGVFDVVFFLGVLYHLPHPLTGILHVASCTREMLILETHVDLLDIDRPAVAYYGRDECANDPTNWCGPNGLAVEEMLRTAGFGRVVAFPPILDVHYPVRGAQPGTFGRMVFHAWK</sequence>
<keyword evidence="1" id="KW-0489">Methyltransferase</keyword>